<gene>
    <name evidence="1" type="ORF">AWH56_06200</name>
</gene>
<accession>A0A1S2M8G0</accession>
<protein>
    <submittedName>
        <fullName evidence="1">Uncharacterized protein</fullName>
    </submittedName>
</protein>
<reference evidence="1" key="1">
    <citation type="submission" date="2016-10" db="EMBL/GenBank/DDBJ databases">
        <title>Draft genome sequences of four alkaliphilic bacteria belonging to the Anaerobacillus genus.</title>
        <authorList>
            <person name="Bassil N.M."/>
            <person name="Lloyd J.R."/>
        </authorList>
    </citation>
    <scope>NUCLEOTIDE SEQUENCE [LARGE SCALE GENOMIC DNA]</scope>
    <source>
        <strain evidence="1">NB2006</strain>
    </source>
</reference>
<dbReference type="EMBL" id="LQXD01000057">
    <property type="protein sequence ID" value="OIJ21112.1"/>
    <property type="molecule type" value="Genomic_DNA"/>
</dbReference>
<comment type="caution">
    <text evidence="1">The sequence shown here is derived from an EMBL/GenBank/DDBJ whole genome shotgun (WGS) entry which is preliminary data.</text>
</comment>
<evidence type="ECO:0000313" key="1">
    <source>
        <dbReference type="EMBL" id="OIJ21112.1"/>
    </source>
</evidence>
<dbReference type="RefSeq" id="WP_071316293.1">
    <property type="nucleotide sequence ID" value="NZ_CP063356.2"/>
</dbReference>
<dbReference type="Pfam" id="PF14395">
    <property type="entry name" value="COOH-NH2_lig"/>
    <property type="match status" value="1"/>
</dbReference>
<dbReference type="InterPro" id="IPR025681">
    <property type="entry name" value="COOH-NH2_lig"/>
</dbReference>
<dbReference type="OrthoDB" id="2078085at2"/>
<name>A0A1S2M8G0_9BACI</name>
<sequence>MNLENEIRGFHESINYRLEQQSLSTLQYHGIKRTPIDKGNRKQLKVRAFHYQILSTSRSVNSPEMFKSEGSDWEGLTGNSLYFEKELQEFALQCLYLTNTPLGECVVQRNGKRDVAVVQLKKLTARELLKTEQLALQYELEKSHLKQTMTFGADLELMFQNEITKRFMNGGELTTNEFGYDQAVAVHQNRVFHPIIEIRPKPSAISEELHNNLLVLYQKVINQTSKFHLNINTNPNPLSRFFLGGHIHFGNVPFTFQHVRLLDQFVAIPFAIAEVEPSFIRRKNYGRLGSVRRNSYKGFEYRVLPTWFHLIPISLPLLEWIEYIMKNAYRLDATLFEENSLKRYYDQRFQDFSIDQWAFKYREYIVEEKGKLLFDNFVTYLKKL</sequence>
<proteinExistence type="predicted"/>
<organism evidence="1">
    <name type="scientific">Anaerobacillus isosaccharinicus</name>
    <dbReference type="NCBI Taxonomy" id="1532552"/>
    <lineage>
        <taxon>Bacteria</taxon>
        <taxon>Bacillati</taxon>
        <taxon>Bacillota</taxon>
        <taxon>Bacilli</taxon>
        <taxon>Bacillales</taxon>
        <taxon>Bacillaceae</taxon>
        <taxon>Anaerobacillus</taxon>
    </lineage>
</organism>
<dbReference type="AlphaFoldDB" id="A0A1S2M8G0"/>